<dbReference type="Pfam" id="PF02422">
    <property type="entry name" value="Keratin"/>
    <property type="match status" value="1"/>
</dbReference>
<dbReference type="GO" id="GO:0005200">
    <property type="term" value="F:structural constituent of cytoskeleton"/>
    <property type="evidence" value="ECO:0007669"/>
    <property type="project" value="InterPro"/>
</dbReference>
<keyword evidence="5" id="KW-1185">Reference proteome</keyword>
<comment type="similarity">
    <text evidence="1 3">Belongs to the avian keratin family.</text>
</comment>
<proteinExistence type="inferred from homology"/>
<reference evidence="4 5" key="1">
    <citation type="submission" date="2019-09" db="EMBL/GenBank/DDBJ databases">
        <title>Bird 10,000 Genomes (B10K) Project - Family phase.</title>
        <authorList>
            <person name="Zhang G."/>
        </authorList>
    </citation>
    <scope>NUCLEOTIDE SEQUENCE [LARGE SCALE GENOMIC DNA]</scope>
    <source>
        <strain evidence="4">B10K-LSUMZ-50683</strain>
        <tissue evidence="4">Muscle</tissue>
    </source>
</reference>
<evidence type="ECO:0000256" key="2">
    <source>
        <dbReference type="ARBA" id="ARBA00022744"/>
    </source>
</evidence>
<feature type="non-terminal residue" evidence="4">
    <location>
        <position position="90"/>
    </location>
</feature>
<evidence type="ECO:0000313" key="5">
    <source>
        <dbReference type="Proteomes" id="UP000524187"/>
    </source>
</evidence>
<keyword evidence="2 3" id="KW-0416">Keratin</keyword>
<dbReference type="PANTHER" id="PTHR31203">
    <property type="entry name" value="BETA-KERATIN-RELATED PROTEIN-RELATED"/>
    <property type="match status" value="1"/>
</dbReference>
<comment type="caution">
    <text evidence="4">The sequence shown here is derived from an EMBL/GenBank/DDBJ whole genome shotgun (WGS) entry which is preliminary data.</text>
</comment>
<organism evidence="4 5">
    <name type="scientific">Casuarius casuarius</name>
    <name type="common">Southern cassowary</name>
    <name type="synonym">Struthio casuarius</name>
    <dbReference type="NCBI Taxonomy" id="8787"/>
    <lineage>
        <taxon>Eukaryota</taxon>
        <taxon>Metazoa</taxon>
        <taxon>Chordata</taxon>
        <taxon>Craniata</taxon>
        <taxon>Vertebrata</taxon>
        <taxon>Euteleostomi</taxon>
        <taxon>Archelosauria</taxon>
        <taxon>Archosauria</taxon>
        <taxon>Dinosauria</taxon>
        <taxon>Saurischia</taxon>
        <taxon>Theropoda</taxon>
        <taxon>Coelurosauria</taxon>
        <taxon>Aves</taxon>
        <taxon>Palaeognathae</taxon>
        <taxon>Casuariiformes</taxon>
        <taxon>Casuariidae</taxon>
        <taxon>Casuarius</taxon>
    </lineage>
</organism>
<dbReference type="GO" id="GO:0005882">
    <property type="term" value="C:intermediate filament"/>
    <property type="evidence" value="ECO:0007669"/>
    <property type="project" value="UniProtKB-KW"/>
</dbReference>
<dbReference type="EMBL" id="VWPT01000476">
    <property type="protein sequence ID" value="NXE57517.1"/>
    <property type="molecule type" value="Genomic_DNA"/>
</dbReference>
<dbReference type="PANTHER" id="PTHR31203:SF1">
    <property type="entry name" value="BETA-KERATIN-RELATED PROTEIN-RELATED"/>
    <property type="match status" value="1"/>
</dbReference>
<comment type="subunit">
    <text evidence="3">The avian keratins (F-ker, S-ker, C-ker and B-ker) are a complex mixture of very similar polypeptides.</text>
</comment>
<evidence type="ECO:0000313" key="4">
    <source>
        <dbReference type="EMBL" id="NXE57517.1"/>
    </source>
</evidence>
<accession>A0A7K8NWB8</accession>
<sequence>RCAPPCEATCSQPFVNAWNEPCASSCGDSRAVAYVPPAAATFPGPITSSCPQESFVGTAVPEPEGATGFGGGGMGFGGGANSYGSGGSYG</sequence>
<dbReference type="Proteomes" id="UP000524187">
    <property type="component" value="Unassembled WGS sequence"/>
</dbReference>
<gene>
    <name evidence="4" type="primary">Krfb_2</name>
    <name evidence="4" type="ORF">CASCAS_R06068</name>
</gene>
<name>A0A7K8NWB8_CASCA</name>
<evidence type="ECO:0000256" key="3">
    <source>
        <dbReference type="RuleBase" id="RU364002"/>
    </source>
</evidence>
<dbReference type="AlphaFoldDB" id="A0A7K8NWB8"/>
<protein>
    <recommendedName>
        <fullName evidence="3">Keratin</fullName>
    </recommendedName>
</protein>
<dbReference type="InterPro" id="IPR003461">
    <property type="entry name" value="Keratin"/>
</dbReference>
<feature type="non-terminal residue" evidence="4">
    <location>
        <position position="1"/>
    </location>
</feature>
<evidence type="ECO:0000256" key="1">
    <source>
        <dbReference type="ARBA" id="ARBA00008702"/>
    </source>
</evidence>